<feature type="domain" description="SGNH hydrolase-type esterase" evidence="2">
    <location>
        <begin position="245"/>
        <end position="421"/>
    </location>
</feature>
<protein>
    <submittedName>
        <fullName evidence="3">Lysophospholipase L1</fullName>
    </submittedName>
</protein>
<gene>
    <name evidence="3" type="ORF">SAMN02745775_103410</name>
</gene>
<dbReference type="STRING" id="1123062.SAMN02745775_103410"/>
<dbReference type="PROSITE" id="PS51257">
    <property type="entry name" value="PROKAR_LIPOPROTEIN"/>
    <property type="match status" value="1"/>
</dbReference>
<dbReference type="InterPro" id="IPR013830">
    <property type="entry name" value="SGNH_hydro"/>
</dbReference>
<evidence type="ECO:0000256" key="1">
    <source>
        <dbReference type="SAM" id="MobiDB-lite"/>
    </source>
</evidence>
<dbReference type="Pfam" id="PF13472">
    <property type="entry name" value="Lipase_GDSL_2"/>
    <property type="match status" value="1"/>
</dbReference>
<evidence type="ECO:0000313" key="3">
    <source>
        <dbReference type="EMBL" id="SFK55007.1"/>
    </source>
</evidence>
<organism evidence="3 4">
    <name type="scientific">Falsiroseomonas stagni DSM 19981</name>
    <dbReference type="NCBI Taxonomy" id="1123062"/>
    <lineage>
        <taxon>Bacteria</taxon>
        <taxon>Pseudomonadati</taxon>
        <taxon>Pseudomonadota</taxon>
        <taxon>Alphaproteobacteria</taxon>
        <taxon>Acetobacterales</taxon>
        <taxon>Roseomonadaceae</taxon>
        <taxon>Falsiroseomonas</taxon>
    </lineage>
</organism>
<evidence type="ECO:0000259" key="2">
    <source>
        <dbReference type="Pfam" id="PF13472"/>
    </source>
</evidence>
<name>A0A1I4AG36_9PROT</name>
<dbReference type="AlphaFoldDB" id="A0A1I4AG36"/>
<dbReference type="Gene3D" id="3.40.50.1110">
    <property type="entry name" value="SGNH hydrolase"/>
    <property type="match status" value="1"/>
</dbReference>
<keyword evidence="4" id="KW-1185">Reference proteome</keyword>
<dbReference type="SUPFAM" id="SSF52266">
    <property type="entry name" value="SGNH hydrolase"/>
    <property type="match status" value="1"/>
</dbReference>
<dbReference type="Gene3D" id="2.60.120.1360">
    <property type="match status" value="1"/>
</dbReference>
<proteinExistence type="predicted"/>
<accession>A0A1I4AG36</accession>
<dbReference type="EMBL" id="FOSQ01000003">
    <property type="protein sequence ID" value="SFK55007.1"/>
    <property type="molecule type" value="Genomic_DNA"/>
</dbReference>
<sequence>MFARRRLMTTFGLGALLAACGRETGDRPASPAEAARWAEGLALPPDPAFEGLLPPAAGPDPFAPLGHALRALEAGAEGRALVLILGDSHAAGPILSERLRDLFQSRYGAIGHGRLPPARAQRFWNPAGLFIAQNGEWEARNALRSTSPGPFGLTGYRLTGARAGDTLTLRTTDPRGFDRISLTLATGPSSGSFRLRAAGTPDAPHATATPAPDLRQMRYDVSPGTKEMALELLGDGPVELLGWGIDRRGRGVLVEAFGINGATLSTLDNRDPSILARELALTPPALVILEYGTNEATDRDLDADAYAAALARRIRALRTALPRSGIMLMGAPDAGRPARPAPRRPGQPARPATGCGGVTPLVSLATVKAAQRRAVEQTRAGFFDWSAEVTRDACRLPALAAASPPLMQRDLVHFTPDGYRLTAEKLHAAILHGAGIAPRATGA</sequence>
<dbReference type="Proteomes" id="UP000199473">
    <property type="component" value="Unassembled WGS sequence"/>
</dbReference>
<dbReference type="InterPro" id="IPR036514">
    <property type="entry name" value="SGNH_hydro_sf"/>
</dbReference>
<feature type="region of interest" description="Disordered" evidence="1">
    <location>
        <begin position="331"/>
        <end position="355"/>
    </location>
</feature>
<dbReference type="GO" id="GO:0016788">
    <property type="term" value="F:hydrolase activity, acting on ester bonds"/>
    <property type="evidence" value="ECO:0007669"/>
    <property type="project" value="UniProtKB-ARBA"/>
</dbReference>
<evidence type="ECO:0000313" key="4">
    <source>
        <dbReference type="Proteomes" id="UP000199473"/>
    </source>
</evidence>
<reference evidence="3 4" key="1">
    <citation type="submission" date="2016-10" db="EMBL/GenBank/DDBJ databases">
        <authorList>
            <person name="de Groot N.N."/>
        </authorList>
    </citation>
    <scope>NUCLEOTIDE SEQUENCE [LARGE SCALE GENOMIC DNA]</scope>
    <source>
        <strain evidence="3 4">DSM 19981</strain>
    </source>
</reference>